<dbReference type="AlphaFoldDB" id="A0A9X1RLN3"/>
<accession>A0A9X1RLN3</accession>
<keyword evidence="2" id="KW-1185">Reference proteome</keyword>
<proteinExistence type="predicted"/>
<evidence type="ECO:0000313" key="1">
    <source>
        <dbReference type="EMBL" id="MCG5072066.1"/>
    </source>
</evidence>
<sequence>MPDWNTRLAVSYTANNQTRTITPIDSFTPTFALTAEPLHSIEHTHIGVIYSPQVITFTMTVKAIGTIAAELTALAIKRTLFDVTLQESANGNDWSYASLVMSNCVITTAIPSTATVTGAPTATFSGFCLGATETDKSNASATLP</sequence>
<name>A0A9X1RLN3_9BURK</name>
<comment type="caution">
    <text evidence="1">The sequence shown here is derived from an EMBL/GenBank/DDBJ whole genome shotgun (WGS) entry which is preliminary data.</text>
</comment>
<dbReference type="RefSeq" id="WP_238461833.1">
    <property type="nucleotide sequence ID" value="NZ_JAKLJA010000001.1"/>
</dbReference>
<organism evidence="1 2">
    <name type="scientific">Paraburkholderia tagetis</name>
    <dbReference type="NCBI Taxonomy" id="2913261"/>
    <lineage>
        <taxon>Bacteria</taxon>
        <taxon>Pseudomonadati</taxon>
        <taxon>Pseudomonadota</taxon>
        <taxon>Betaproteobacteria</taxon>
        <taxon>Burkholderiales</taxon>
        <taxon>Burkholderiaceae</taxon>
        <taxon>Paraburkholderia</taxon>
    </lineage>
</organism>
<protein>
    <submittedName>
        <fullName evidence="1">Uncharacterized protein</fullName>
    </submittedName>
</protein>
<evidence type="ECO:0000313" key="2">
    <source>
        <dbReference type="Proteomes" id="UP001139308"/>
    </source>
</evidence>
<gene>
    <name evidence="1" type="ORF">L5014_01600</name>
</gene>
<dbReference type="EMBL" id="JAKLJA010000001">
    <property type="protein sequence ID" value="MCG5072066.1"/>
    <property type="molecule type" value="Genomic_DNA"/>
</dbReference>
<dbReference type="Proteomes" id="UP001139308">
    <property type="component" value="Unassembled WGS sequence"/>
</dbReference>
<reference evidence="1" key="1">
    <citation type="submission" date="2022-01" db="EMBL/GenBank/DDBJ databases">
        <title>Genome sequence and assembly of Parabukholderia sp. RG36.</title>
        <authorList>
            <person name="Chhetri G."/>
        </authorList>
    </citation>
    <scope>NUCLEOTIDE SEQUENCE</scope>
    <source>
        <strain evidence="1">RG36</strain>
    </source>
</reference>